<dbReference type="SUPFAM" id="SSF48208">
    <property type="entry name" value="Six-hairpin glycosidases"/>
    <property type="match status" value="1"/>
</dbReference>
<accession>A0A1M2W3L9</accession>
<dbReference type="Proteomes" id="UP000184267">
    <property type="component" value="Unassembled WGS sequence"/>
</dbReference>
<feature type="non-terminal residue" evidence="1">
    <location>
        <position position="1"/>
    </location>
</feature>
<sequence>GSHWFNDMVSVAAIFEIDTLQSQTEQFLDYYLDTQGPDGWLGPETNTTGPRRLSPRYPFLLGAIRMAEARPERATRIASALHRFVGYVYGALKREGDMEYDAWAYTGDLLRVIAWLSERHPNGQQDVLAEVARMLEERTCDTLSHVFREENFPSTFNGNTQWPLRTPDPGFEWRSMNTIKALATMAARCRLSGTPSDREAIDEAWSTLLQHQGHPSGTYTLDPAQRFWGDWGRVHSITESMRSVSYMYQVTGDPQYADGAERIFYNALWAASNKNPWTTLWSASLCRGSYPKDGPYYGVFKGDLYSRDESCSVHTYPEGWTDFIYDAFQTTADRASLVHVYPGPFTVSTTLSGGNKVIITVNTSFPFNEDTLSTTIIADKAFTYYVRIPQRSHNATISVNCGAALPCKPRNGLHAVPIKAGATNLTLTLPAQITTDARPAGRTMVRRGPLLFAYDDLAHARPDWQYSNLNDNLHYAIDPATLRTGDVRARWVFGTSAMRRTLAVAACPVEGNNRWDRDSEARVYEPGRAVCVGAVRNLTLTVYAVSGVVWKGVAGH</sequence>
<dbReference type="AlphaFoldDB" id="A0A1M2W3L9"/>
<dbReference type="OMA" id="RGIWARC"/>
<evidence type="ECO:0000313" key="2">
    <source>
        <dbReference type="Proteomes" id="UP000184267"/>
    </source>
</evidence>
<dbReference type="GO" id="GO:0005975">
    <property type="term" value="P:carbohydrate metabolic process"/>
    <property type="evidence" value="ECO:0007669"/>
    <property type="project" value="InterPro"/>
</dbReference>
<dbReference type="STRING" id="154538.A0A1M2W3L9"/>
<reference evidence="1 2" key="1">
    <citation type="submission" date="2016-10" db="EMBL/GenBank/DDBJ databases">
        <title>Genome sequence of the basidiomycete white-rot fungus Trametes pubescens.</title>
        <authorList>
            <person name="Makela M.R."/>
            <person name="Granchi Z."/>
            <person name="Peng M."/>
            <person name="De Vries R.P."/>
            <person name="Grigoriev I."/>
            <person name="Riley R."/>
            <person name="Hilden K."/>
        </authorList>
    </citation>
    <scope>NUCLEOTIDE SEQUENCE [LARGE SCALE GENOMIC DNA]</scope>
    <source>
        <strain evidence="1 2">FBCC735</strain>
    </source>
</reference>
<dbReference type="EMBL" id="MNAD01000287">
    <property type="protein sequence ID" value="OJT14455.1"/>
    <property type="molecule type" value="Genomic_DNA"/>
</dbReference>
<dbReference type="OrthoDB" id="2750535at2759"/>
<comment type="caution">
    <text evidence="1">The sequence shown here is derived from an EMBL/GenBank/DDBJ whole genome shotgun (WGS) entry which is preliminary data.</text>
</comment>
<evidence type="ECO:0000313" key="1">
    <source>
        <dbReference type="EMBL" id="OJT14455.1"/>
    </source>
</evidence>
<organism evidence="1 2">
    <name type="scientific">Trametes pubescens</name>
    <name type="common">White-rot fungus</name>
    <dbReference type="NCBI Taxonomy" id="154538"/>
    <lineage>
        <taxon>Eukaryota</taxon>
        <taxon>Fungi</taxon>
        <taxon>Dikarya</taxon>
        <taxon>Basidiomycota</taxon>
        <taxon>Agaricomycotina</taxon>
        <taxon>Agaricomycetes</taxon>
        <taxon>Polyporales</taxon>
        <taxon>Polyporaceae</taxon>
        <taxon>Trametes</taxon>
    </lineage>
</organism>
<dbReference type="InterPro" id="IPR008928">
    <property type="entry name" value="6-hairpin_glycosidase_sf"/>
</dbReference>
<keyword evidence="2" id="KW-1185">Reference proteome</keyword>
<gene>
    <name evidence="1" type="ORF">TRAPUB_8981</name>
</gene>
<proteinExistence type="predicted"/>
<protein>
    <recommendedName>
        <fullName evidence="3">Alpha-L-rhamnosidase six-hairpin glycosidase domain-containing protein</fullName>
    </recommendedName>
</protein>
<evidence type="ECO:0008006" key="3">
    <source>
        <dbReference type="Google" id="ProtNLM"/>
    </source>
</evidence>
<name>A0A1M2W3L9_TRAPU</name>